<feature type="non-terminal residue" evidence="1">
    <location>
        <position position="65"/>
    </location>
</feature>
<keyword evidence="1" id="KW-0675">Receptor</keyword>
<keyword evidence="1" id="KW-0808">Transferase</keyword>
<dbReference type="EMBL" id="LXQA010985599">
    <property type="protein sequence ID" value="MCI79996.1"/>
    <property type="molecule type" value="Genomic_DNA"/>
</dbReference>
<comment type="caution">
    <text evidence="1">The sequence shown here is derived from an EMBL/GenBank/DDBJ whole genome shotgun (WGS) entry which is preliminary data.</text>
</comment>
<proteinExistence type="predicted"/>
<name>A0A392UVG5_9FABA</name>
<organism evidence="1 2">
    <name type="scientific">Trifolium medium</name>
    <dbReference type="NCBI Taxonomy" id="97028"/>
    <lineage>
        <taxon>Eukaryota</taxon>
        <taxon>Viridiplantae</taxon>
        <taxon>Streptophyta</taxon>
        <taxon>Embryophyta</taxon>
        <taxon>Tracheophyta</taxon>
        <taxon>Spermatophyta</taxon>
        <taxon>Magnoliopsida</taxon>
        <taxon>eudicotyledons</taxon>
        <taxon>Gunneridae</taxon>
        <taxon>Pentapetalae</taxon>
        <taxon>rosids</taxon>
        <taxon>fabids</taxon>
        <taxon>Fabales</taxon>
        <taxon>Fabaceae</taxon>
        <taxon>Papilionoideae</taxon>
        <taxon>50 kb inversion clade</taxon>
        <taxon>NPAAA clade</taxon>
        <taxon>Hologalegina</taxon>
        <taxon>IRL clade</taxon>
        <taxon>Trifolieae</taxon>
        <taxon>Trifolium</taxon>
    </lineage>
</organism>
<accession>A0A392UVG5</accession>
<dbReference type="Proteomes" id="UP000265520">
    <property type="component" value="Unassembled WGS sequence"/>
</dbReference>
<protein>
    <submittedName>
        <fullName evidence="1">Receptor-like protein kinase HSL1</fullName>
    </submittedName>
</protein>
<reference evidence="1 2" key="1">
    <citation type="journal article" date="2018" name="Front. Plant Sci.">
        <title>Red Clover (Trifolium pratense) and Zigzag Clover (T. medium) - A Picture of Genomic Similarities and Differences.</title>
        <authorList>
            <person name="Dluhosova J."/>
            <person name="Istvanek J."/>
            <person name="Nedelnik J."/>
            <person name="Repkova J."/>
        </authorList>
    </citation>
    <scope>NUCLEOTIDE SEQUENCE [LARGE SCALE GENOMIC DNA]</scope>
    <source>
        <strain evidence="2">cv. 10/8</strain>
        <tissue evidence="1">Leaf</tissue>
    </source>
</reference>
<dbReference type="GO" id="GO:0016301">
    <property type="term" value="F:kinase activity"/>
    <property type="evidence" value="ECO:0007669"/>
    <property type="project" value="UniProtKB-KW"/>
</dbReference>
<keyword evidence="1" id="KW-0418">Kinase</keyword>
<dbReference type="AlphaFoldDB" id="A0A392UVG5"/>
<evidence type="ECO:0000313" key="2">
    <source>
        <dbReference type="Proteomes" id="UP000265520"/>
    </source>
</evidence>
<keyword evidence="2" id="KW-1185">Reference proteome</keyword>
<sequence>MTSNLAEAMNSMFKDICGLPITALVQATYYKIAKLFAKRGKQLAAMLVSGQQYTEACQDRILDAV</sequence>
<evidence type="ECO:0000313" key="1">
    <source>
        <dbReference type="EMBL" id="MCI79996.1"/>
    </source>
</evidence>